<evidence type="ECO:0000256" key="1">
    <source>
        <dbReference type="ARBA" id="ARBA00000085"/>
    </source>
</evidence>
<dbReference type="SUPFAM" id="SSF52172">
    <property type="entry name" value="CheY-like"/>
    <property type="match status" value="2"/>
</dbReference>
<dbReference type="FunFam" id="3.30.565.10:FF:000010">
    <property type="entry name" value="Sensor histidine kinase RcsC"/>
    <property type="match status" value="1"/>
</dbReference>
<dbReference type="InterPro" id="IPR003594">
    <property type="entry name" value="HATPase_dom"/>
</dbReference>
<reference evidence="9 10" key="2">
    <citation type="journal article" date="2011" name="ISME J.">
        <title>RNA-seq reveals cooperative metabolic interactions between two termite-gut spirochete species in co-culture.</title>
        <authorList>
            <person name="Rosenthal A.Z."/>
            <person name="Matson E.G."/>
            <person name="Eldar A."/>
            <person name="Leadbetter J.R."/>
        </authorList>
    </citation>
    <scope>NUCLEOTIDE SEQUENCE [LARGE SCALE GENOMIC DNA]</scope>
    <source>
        <strain evidence="10">ATCC BAA-888 / DSM 13862 / ZAS-9</strain>
    </source>
</reference>
<feature type="modified residue" description="4-aspartylphosphate" evidence="5">
    <location>
        <position position="570"/>
    </location>
</feature>
<keyword evidence="4" id="KW-0902">Two-component regulatory system</keyword>
<dbReference type="SMART" id="SM00387">
    <property type="entry name" value="HATPase_c"/>
    <property type="match status" value="1"/>
</dbReference>
<dbReference type="Proteomes" id="UP000009222">
    <property type="component" value="Chromosome"/>
</dbReference>
<dbReference type="EMBL" id="CP001841">
    <property type="protein sequence ID" value="AEF80360.1"/>
    <property type="molecule type" value="Genomic_DNA"/>
</dbReference>
<gene>
    <name evidence="9" type="ordered locus">TREAZ_3578</name>
</gene>
<dbReference type="CDD" id="cd00130">
    <property type="entry name" value="PAS"/>
    <property type="match status" value="1"/>
</dbReference>
<dbReference type="SMART" id="SM00448">
    <property type="entry name" value="REC"/>
    <property type="match status" value="2"/>
</dbReference>
<dbReference type="InParanoid" id="F5Y6Y1"/>
<dbReference type="KEGG" id="taz:TREAZ_3578"/>
<dbReference type="Pfam" id="PF02518">
    <property type="entry name" value="HATPase_c"/>
    <property type="match status" value="1"/>
</dbReference>
<dbReference type="Gene3D" id="3.40.50.2300">
    <property type="match status" value="2"/>
</dbReference>
<dbReference type="FunCoup" id="F5Y6Y1">
    <property type="interactions" value="303"/>
</dbReference>
<organism evidence="9 10">
    <name type="scientific">Leadbettera azotonutricia (strain ATCC BAA-888 / DSM 13862 / ZAS-9)</name>
    <name type="common">Treponema azotonutricium</name>
    <dbReference type="NCBI Taxonomy" id="545695"/>
    <lineage>
        <taxon>Bacteria</taxon>
        <taxon>Pseudomonadati</taxon>
        <taxon>Spirochaetota</taxon>
        <taxon>Spirochaetia</taxon>
        <taxon>Spirochaetales</taxon>
        <taxon>Breznakiellaceae</taxon>
        <taxon>Leadbettera</taxon>
    </lineage>
</organism>
<proteinExistence type="predicted"/>
<feature type="domain" description="Response regulatory" evidence="7">
    <location>
        <begin position="521"/>
        <end position="639"/>
    </location>
</feature>
<dbReference type="SUPFAM" id="SSF55874">
    <property type="entry name" value="ATPase domain of HSP90 chaperone/DNA topoisomerase II/histidine kinase"/>
    <property type="match status" value="1"/>
</dbReference>
<keyword evidence="9" id="KW-0808">Transferase</keyword>
<evidence type="ECO:0000313" key="9">
    <source>
        <dbReference type="EMBL" id="AEF80360.1"/>
    </source>
</evidence>
<feature type="modified residue" description="4-aspartylphosphate" evidence="5">
    <location>
        <position position="56"/>
    </location>
</feature>
<dbReference type="InterPro" id="IPR003661">
    <property type="entry name" value="HisK_dim/P_dom"/>
</dbReference>
<evidence type="ECO:0000256" key="3">
    <source>
        <dbReference type="ARBA" id="ARBA00022553"/>
    </source>
</evidence>
<dbReference type="InterPro" id="IPR001789">
    <property type="entry name" value="Sig_transdc_resp-reg_receiver"/>
</dbReference>
<feature type="domain" description="PAS" evidence="8">
    <location>
        <begin position="135"/>
        <end position="205"/>
    </location>
</feature>
<protein>
    <recommendedName>
        <fullName evidence="2">histidine kinase</fullName>
        <ecNumber evidence="2">2.7.13.3</ecNumber>
    </recommendedName>
</protein>
<keyword evidence="3 5" id="KW-0597">Phosphoprotein</keyword>
<dbReference type="Gene3D" id="1.10.287.130">
    <property type="match status" value="1"/>
</dbReference>
<sequence length="642" mass="70715">MDTKQKYSILVVDDENANLLVLNQILSSEYSVYTAKSGEQALRLAAENKPELILLDIIMPDMNGFEVLTKLKESPQTANIPVIFITGLDNANDEEKGFELGAADYITKPFKSVVVMARVKTQMKNTALIHMIEDDFVRVSSIAEGSPQLMLYINAQGKIEYLNPGTVALSGYTREEIIDGGLTLILDADNLRRLNEEILPASSGGHLSFEMPVKRKDGEIRSFSFSAFAAQLYNGETGIGITAWDDTELKRMQQEIAQALVQAKYYNKAKSDFLSRMSHEMRTPMNAIIGMTAITKTAKEESRRIYCLDKIEDASRHLLDLINDALDMAEIDIGNFDLIPQSFNFNKMAEQIIARTASMAEQKKQKFTSAVDPAIPVLLIADERRLKQVLMNLLSNAVKFTPKEGAVYFSAFKVSSSEDTCVIHFEVKDTGVGVSDEQKKHIWDAFEQADNSITRTYGGIGLGLAITKRIVEMMDGTIEVVSEPGKGSLFICTLKLKVDAASLAGGAAAGAASPVSLEGRHILVVDDVEMNREIIFAILEDTGAILEGAQNGEEAVELYLKNTYDLILMDLHMPEMDGFEATRRIRASGIKGSDRIPIIAVTADTGGDMIFRCFETGMNSHIGKPVEMETLVSLIAQNLQKS</sequence>
<dbReference type="PROSITE" id="PS50109">
    <property type="entry name" value="HIS_KIN"/>
    <property type="match status" value="1"/>
</dbReference>
<dbReference type="CDD" id="cd00082">
    <property type="entry name" value="HisKA"/>
    <property type="match status" value="1"/>
</dbReference>
<comment type="catalytic activity">
    <reaction evidence="1">
        <text>ATP + protein L-histidine = ADP + protein N-phospho-L-histidine.</text>
        <dbReference type="EC" id="2.7.13.3"/>
    </reaction>
</comment>
<dbReference type="PANTHER" id="PTHR45339:SF1">
    <property type="entry name" value="HYBRID SIGNAL TRANSDUCTION HISTIDINE KINASE J"/>
    <property type="match status" value="1"/>
</dbReference>
<dbReference type="InterPro" id="IPR036890">
    <property type="entry name" value="HATPase_C_sf"/>
</dbReference>
<dbReference type="CDD" id="cd17546">
    <property type="entry name" value="REC_hyHK_CKI1_RcsC-like"/>
    <property type="match status" value="1"/>
</dbReference>
<dbReference type="PROSITE" id="PS50110">
    <property type="entry name" value="RESPONSE_REGULATORY"/>
    <property type="match status" value="2"/>
</dbReference>
<dbReference type="GO" id="GO:0000155">
    <property type="term" value="F:phosphorelay sensor kinase activity"/>
    <property type="evidence" value="ECO:0007669"/>
    <property type="project" value="InterPro"/>
</dbReference>
<feature type="domain" description="Histidine kinase" evidence="6">
    <location>
        <begin position="276"/>
        <end position="498"/>
    </location>
</feature>
<dbReference type="SMART" id="SM00388">
    <property type="entry name" value="HisKA"/>
    <property type="match status" value="1"/>
</dbReference>
<dbReference type="HOGENOM" id="CLU_000445_114_15_12"/>
<dbReference type="EC" id="2.7.13.3" evidence="2"/>
<keyword evidence="9" id="KW-0418">Kinase</keyword>
<keyword evidence="10" id="KW-1185">Reference proteome</keyword>
<evidence type="ECO:0000259" key="6">
    <source>
        <dbReference type="PROSITE" id="PS50109"/>
    </source>
</evidence>
<dbReference type="PANTHER" id="PTHR45339">
    <property type="entry name" value="HYBRID SIGNAL TRANSDUCTION HISTIDINE KINASE J"/>
    <property type="match status" value="1"/>
</dbReference>
<dbReference type="NCBIfam" id="TIGR00229">
    <property type="entry name" value="sensory_box"/>
    <property type="match status" value="1"/>
</dbReference>
<evidence type="ECO:0000313" key="10">
    <source>
        <dbReference type="Proteomes" id="UP000009222"/>
    </source>
</evidence>
<dbReference type="STRING" id="545695.TREAZ_3578"/>
<dbReference type="Gene3D" id="3.30.565.10">
    <property type="entry name" value="Histidine kinase-like ATPase, C-terminal domain"/>
    <property type="match status" value="1"/>
</dbReference>
<dbReference type="SUPFAM" id="SSF55785">
    <property type="entry name" value="PYP-like sensor domain (PAS domain)"/>
    <property type="match status" value="1"/>
</dbReference>
<dbReference type="InterPro" id="IPR036097">
    <property type="entry name" value="HisK_dim/P_sf"/>
</dbReference>
<dbReference type="InterPro" id="IPR004358">
    <property type="entry name" value="Sig_transdc_His_kin-like_C"/>
</dbReference>
<reference evidence="10" key="1">
    <citation type="submission" date="2009-12" db="EMBL/GenBank/DDBJ databases">
        <title>Complete sequence of Treponema azotonutricium strain ZAS-9.</title>
        <authorList>
            <person name="Tetu S.G."/>
            <person name="Matson E."/>
            <person name="Ren Q."/>
            <person name="Seshadri R."/>
            <person name="Elbourne L."/>
            <person name="Hassan K.A."/>
            <person name="Durkin A."/>
            <person name="Radune D."/>
            <person name="Mohamoud Y."/>
            <person name="Shay R."/>
            <person name="Jin S."/>
            <person name="Zhang X."/>
            <person name="Lucey K."/>
            <person name="Ballor N.R."/>
            <person name="Ottesen E."/>
            <person name="Rosenthal R."/>
            <person name="Allen A."/>
            <person name="Leadbetter J.R."/>
            <person name="Paulsen I.T."/>
        </authorList>
    </citation>
    <scope>NUCLEOTIDE SEQUENCE [LARGE SCALE GENOMIC DNA]</scope>
    <source>
        <strain evidence="10">ATCC BAA-888 / DSM 13862 / ZAS-9</strain>
    </source>
</reference>
<dbReference type="RefSeq" id="WP_015712002.1">
    <property type="nucleotide sequence ID" value="NC_015577.1"/>
</dbReference>
<dbReference type="Pfam" id="PF00512">
    <property type="entry name" value="HisKA"/>
    <property type="match status" value="1"/>
</dbReference>
<evidence type="ECO:0000259" key="8">
    <source>
        <dbReference type="PROSITE" id="PS50112"/>
    </source>
</evidence>
<accession>F5Y6Y1</accession>
<dbReference type="CDD" id="cd16922">
    <property type="entry name" value="HATPase_EvgS-ArcB-TorS-like"/>
    <property type="match status" value="1"/>
</dbReference>
<dbReference type="eggNOG" id="COG0642">
    <property type="taxonomic scope" value="Bacteria"/>
</dbReference>
<dbReference type="InterPro" id="IPR005467">
    <property type="entry name" value="His_kinase_dom"/>
</dbReference>
<evidence type="ECO:0000256" key="5">
    <source>
        <dbReference type="PROSITE-ProRule" id="PRU00169"/>
    </source>
</evidence>
<dbReference type="InterPro" id="IPR000014">
    <property type="entry name" value="PAS"/>
</dbReference>
<dbReference type="PROSITE" id="PS50112">
    <property type="entry name" value="PAS"/>
    <property type="match status" value="1"/>
</dbReference>
<evidence type="ECO:0000256" key="2">
    <source>
        <dbReference type="ARBA" id="ARBA00012438"/>
    </source>
</evidence>
<name>F5Y6Y1_LEAAZ</name>
<dbReference type="Gene3D" id="3.30.450.20">
    <property type="entry name" value="PAS domain"/>
    <property type="match status" value="1"/>
</dbReference>
<feature type="domain" description="Response regulatory" evidence="7">
    <location>
        <begin position="8"/>
        <end position="123"/>
    </location>
</feature>
<evidence type="ECO:0000256" key="4">
    <source>
        <dbReference type="ARBA" id="ARBA00023012"/>
    </source>
</evidence>
<dbReference type="SUPFAM" id="SSF47384">
    <property type="entry name" value="Homodimeric domain of signal transducing histidine kinase"/>
    <property type="match status" value="1"/>
</dbReference>
<dbReference type="AlphaFoldDB" id="F5Y6Y1"/>
<dbReference type="SMART" id="SM00091">
    <property type="entry name" value="PAS"/>
    <property type="match status" value="1"/>
</dbReference>
<dbReference type="Pfam" id="PF00072">
    <property type="entry name" value="Response_reg"/>
    <property type="match status" value="2"/>
</dbReference>
<dbReference type="PRINTS" id="PR00344">
    <property type="entry name" value="BCTRLSENSOR"/>
</dbReference>
<dbReference type="OrthoDB" id="6192248at2"/>
<dbReference type="InterPro" id="IPR035965">
    <property type="entry name" value="PAS-like_dom_sf"/>
</dbReference>
<evidence type="ECO:0000259" key="7">
    <source>
        <dbReference type="PROSITE" id="PS50110"/>
    </source>
</evidence>
<dbReference type="InterPro" id="IPR011006">
    <property type="entry name" value="CheY-like_superfamily"/>
</dbReference>